<evidence type="ECO:0000256" key="8">
    <source>
        <dbReference type="SAM" id="Phobius"/>
    </source>
</evidence>
<feature type="region of interest" description="Disordered" evidence="7">
    <location>
        <begin position="846"/>
        <end position="873"/>
    </location>
</feature>
<proteinExistence type="predicted"/>
<dbReference type="Pfam" id="PF03142">
    <property type="entry name" value="Chitin_synth_2"/>
    <property type="match status" value="1"/>
</dbReference>
<organism evidence="9 10">
    <name type="scientific">Priapulus caudatus</name>
    <name type="common">Priapulid worm</name>
    <dbReference type="NCBI Taxonomy" id="37621"/>
    <lineage>
        <taxon>Eukaryota</taxon>
        <taxon>Metazoa</taxon>
        <taxon>Ecdysozoa</taxon>
        <taxon>Scalidophora</taxon>
        <taxon>Priapulida</taxon>
        <taxon>Priapulimorpha</taxon>
        <taxon>Priapulimorphida</taxon>
        <taxon>Priapulidae</taxon>
        <taxon>Priapulus</taxon>
    </lineage>
</organism>
<evidence type="ECO:0000313" key="10">
    <source>
        <dbReference type="RefSeq" id="XP_014677029.1"/>
    </source>
</evidence>
<evidence type="ECO:0000256" key="6">
    <source>
        <dbReference type="ARBA" id="ARBA00023136"/>
    </source>
</evidence>
<feature type="region of interest" description="Disordered" evidence="7">
    <location>
        <begin position="947"/>
        <end position="1003"/>
    </location>
</feature>
<dbReference type="Proteomes" id="UP000695022">
    <property type="component" value="Unplaced"/>
</dbReference>
<feature type="transmembrane region" description="Helical" evidence="8">
    <location>
        <begin position="578"/>
        <end position="599"/>
    </location>
</feature>
<feature type="transmembrane region" description="Helical" evidence="8">
    <location>
        <begin position="504"/>
        <end position="526"/>
    </location>
</feature>
<dbReference type="PANTHER" id="PTHR22914">
    <property type="entry name" value="CHITIN SYNTHASE"/>
    <property type="match status" value="1"/>
</dbReference>
<evidence type="ECO:0000256" key="1">
    <source>
        <dbReference type="ARBA" id="ARBA00004141"/>
    </source>
</evidence>
<keyword evidence="4 8" id="KW-0812">Transmembrane</keyword>
<name>A0ABM1EXV8_PRICU</name>
<dbReference type="PANTHER" id="PTHR22914:SF42">
    <property type="entry name" value="CHITIN SYNTHASE"/>
    <property type="match status" value="1"/>
</dbReference>
<keyword evidence="3" id="KW-0808">Transferase</keyword>
<feature type="transmembrane region" description="Helical" evidence="8">
    <location>
        <begin position="12"/>
        <end position="36"/>
    </location>
</feature>
<dbReference type="RefSeq" id="XP_014677029.1">
    <property type="nucleotide sequence ID" value="XM_014821543.1"/>
</dbReference>
<feature type="transmembrane region" description="Helical" evidence="8">
    <location>
        <begin position="56"/>
        <end position="78"/>
    </location>
</feature>
<feature type="transmembrane region" description="Helical" evidence="8">
    <location>
        <begin position="738"/>
        <end position="757"/>
    </location>
</feature>
<accession>A0ABM1EXV8</accession>
<keyword evidence="5 8" id="KW-1133">Transmembrane helix</keyword>
<evidence type="ECO:0000256" key="7">
    <source>
        <dbReference type="SAM" id="MobiDB-lite"/>
    </source>
</evidence>
<protein>
    <recommendedName>
        <fullName evidence="2">chitin synthase</fullName>
        <ecNumber evidence="2">2.4.1.16</ecNumber>
    </recommendedName>
</protein>
<dbReference type="GeneID" id="106816900"/>
<reference evidence="10" key="1">
    <citation type="submission" date="2025-08" db="UniProtKB">
        <authorList>
            <consortium name="RefSeq"/>
        </authorList>
    </citation>
    <scope>IDENTIFICATION</scope>
</reference>
<evidence type="ECO:0000256" key="4">
    <source>
        <dbReference type="ARBA" id="ARBA00022692"/>
    </source>
</evidence>
<dbReference type="CDD" id="cd04190">
    <property type="entry name" value="Chitin_synth_C"/>
    <property type="match status" value="1"/>
</dbReference>
<dbReference type="InterPro" id="IPR004835">
    <property type="entry name" value="Chitin_synth"/>
</dbReference>
<comment type="subcellular location">
    <subcellularLocation>
        <location evidence="1">Membrane</location>
        <topology evidence="1">Multi-pass membrane protein</topology>
    </subcellularLocation>
</comment>
<dbReference type="SUPFAM" id="SSF53448">
    <property type="entry name" value="Nucleotide-diphospho-sugar transferases"/>
    <property type="match status" value="1"/>
</dbReference>
<gene>
    <name evidence="10" type="primary">LOC106816900</name>
</gene>
<keyword evidence="6 8" id="KW-0472">Membrane</keyword>
<feature type="transmembrane region" description="Helical" evidence="8">
    <location>
        <begin position="605"/>
        <end position="624"/>
    </location>
</feature>
<feature type="compositionally biased region" description="Basic and acidic residues" evidence="7">
    <location>
        <begin position="947"/>
        <end position="974"/>
    </location>
</feature>
<evidence type="ECO:0000256" key="3">
    <source>
        <dbReference type="ARBA" id="ARBA00022676"/>
    </source>
</evidence>
<feature type="transmembrane region" description="Helical" evidence="8">
    <location>
        <begin position="777"/>
        <end position="797"/>
    </location>
</feature>
<keyword evidence="9" id="KW-1185">Reference proteome</keyword>
<dbReference type="InterPro" id="IPR029044">
    <property type="entry name" value="Nucleotide-diphossugar_trans"/>
</dbReference>
<evidence type="ECO:0000313" key="9">
    <source>
        <dbReference type="Proteomes" id="UP000695022"/>
    </source>
</evidence>
<dbReference type="EC" id="2.4.1.16" evidence="2"/>
<sequence>MRKNHKVGRLKLYTFVNIWKIAIAFALMVTFGVDTLTKPKITWLTSENNAFVTKHMWIWCVWLLSQMYTTSHVFFPTIERLAKRNKMFIKPFNEIVNMDTAAPLNRLPDKKVTDDRRTQELDKDLGRLNLTCSEVTMESDIGEIKTSPADQATVNGVTHIYFCATMWHETSNEMVQLLKSIFRCDKDQCARRLAIKYLNKEDPDYYEFDAHIFFDDAMRFDKNLNCYVVNNFVRTFISVLDVAARAVTGAPLPKYTYKKIPTPYGGRLEWELPGENILVVHLKDSAKIRHRKRWSQVMYMYYLLGWKLIDQSKGTPIEKQVAADNTYILALDGDVDFQPSAVRLLVDLMKRDITVGATCGRIHPIGSGPMIWYQKFEYAIGHWLLKATEHMIGCVLCSPGCFSLFRASALMAPNVMRRYACKAVKARDYIQFDQGEDRWLCTLLLQQGFRVEYSAAADALTYSPEGFFEFYNQRRRWTPSTMANVLDLLGDASNTVKKNTTVSWLYMVYQAVLFGTAIIGPGTAFLMISGALDAALPGTEDNPNSIYWFVFLNLVPVMLFVIVCLVAESSIQLKLAGILTGIYSLLMMIVVVGTVVQIAEQGANSPSAVFMWLMLGVFGGAAILHPKEFFCILHIVRIYLSPTSEPIGHRDILKHIIELKMDIPVITPHNNIVQRDDSSYPYWLEDEHLHNGTVHLLTEDELAFWTDLIEKYLHPLQEDKKYKEQIAKDLKELRNNSVLGLLILNGLFVTIVFFLQINPSTHIPWPFIEGQSLDPIGLMFMAFYIVLLVLQFIAMLFHRMGTFMHILSATTISCCGKAVPESTGDDDLLKNGVGYAKELANLQGIDSDDESEGDGGNLPQPHDQRLDRYGDSRGTVMDMVNKKSVRIKHRRQKTIKYEDAFKKRMAHIPGANQPGEASLQLGETRGTIRITRKLTVSRDTAQALRRRFTDYKDNRDADDNEISRPRRHRGPGERHAKRYGHPDYQPPEDTSFPLYDETNVDSM</sequence>
<feature type="transmembrane region" description="Helical" evidence="8">
    <location>
        <begin position="546"/>
        <end position="566"/>
    </location>
</feature>
<evidence type="ECO:0000256" key="5">
    <source>
        <dbReference type="ARBA" id="ARBA00022989"/>
    </source>
</evidence>
<keyword evidence="3" id="KW-0328">Glycosyltransferase</keyword>
<evidence type="ECO:0000256" key="2">
    <source>
        <dbReference type="ARBA" id="ARBA00012543"/>
    </source>
</evidence>
<feature type="compositionally biased region" description="Basic and acidic residues" evidence="7">
    <location>
        <begin position="862"/>
        <end position="871"/>
    </location>
</feature>